<evidence type="ECO:0000259" key="3">
    <source>
        <dbReference type="Pfam" id="PF00884"/>
    </source>
</evidence>
<dbReference type="PANTHER" id="PTHR45953">
    <property type="entry name" value="IDURONATE 2-SULFATASE"/>
    <property type="match status" value="1"/>
</dbReference>
<keyword evidence="2" id="KW-0378">Hydrolase</keyword>
<evidence type="ECO:0000256" key="1">
    <source>
        <dbReference type="ARBA" id="ARBA00022723"/>
    </source>
</evidence>
<dbReference type="PANTHER" id="PTHR45953:SF1">
    <property type="entry name" value="IDURONATE 2-SULFATASE"/>
    <property type="match status" value="1"/>
</dbReference>
<dbReference type="Proteomes" id="UP001501706">
    <property type="component" value="Unassembled WGS sequence"/>
</dbReference>
<sequence length="523" mass="58025">MKPNFLVFIVDQLCASHLGCYGNDRIDTANIDALARAGWRADDCNVATPICMPNRASLLTGRMPSVHGVRHNGIPLSLGARTFVDALREAGYMTSLIGKSHLQNMTAKPPLPAPGAPRWPRDAEAAFPGDYRQECVATWHGNDEAAVTTPFYGFDHVELAIEHGDQAEGHYRRWLRAYHPELAERVGPGHALPAPDYVLTSFGQAWRSRLPEACHPTAWIADRTIERLRAAKRAGRPFFAYCSFPDPHHPYTPPGRYWDMYKPEEVELPASFHSQDPPPHLRWLREQRDRGQAVKHTMACFAATEREAREAIALGQGSLSFIDAQIGRVMAQLRALGLEDDTVVVFTSDHGEFAGDHQLLFKGSLHYRSLIRTPLVWRDPAGQAGRVHRGLLSTIDIAPTILERAGVPAYNGIQGRSFLAGVHGRGAGGADREAVVIEEDGQRTYFGFDAPVRMRTLLTAGHRLSVYRGVEWGELYDRAADPHETRNLWHDPAVATLKAGLMERLAREMLDLMETNPAPTAVA</sequence>
<accession>A0ABP3M7F3</accession>
<name>A0ABP3M7F3_9BURK</name>
<organism evidence="4 5">
    <name type="scientific">Pigmentiphaga daeguensis</name>
    <dbReference type="NCBI Taxonomy" id="414049"/>
    <lineage>
        <taxon>Bacteria</taxon>
        <taxon>Pseudomonadati</taxon>
        <taxon>Pseudomonadota</taxon>
        <taxon>Betaproteobacteria</taxon>
        <taxon>Burkholderiales</taxon>
        <taxon>Alcaligenaceae</taxon>
        <taxon>Pigmentiphaga</taxon>
    </lineage>
</organism>
<comment type="caution">
    <text evidence="4">The sequence shown here is derived from an EMBL/GenBank/DDBJ whole genome shotgun (WGS) entry which is preliminary data.</text>
</comment>
<evidence type="ECO:0000313" key="5">
    <source>
        <dbReference type="Proteomes" id="UP001501706"/>
    </source>
</evidence>
<keyword evidence="5" id="KW-1185">Reference proteome</keyword>
<proteinExistence type="predicted"/>
<reference evidence="5" key="1">
    <citation type="journal article" date="2019" name="Int. J. Syst. Evol. Microbiol.">
        <title>The Global Catalogue of Microorganisms (GCM) 10K type strain sequencing project: providing services to taxonomists for standard genome sequencing and annotation.</title>
        <authorList>
            <consortium name="The Broad Institute Genomics Platform"/>
            <consortium name="The Broad Institute Genome Sequencing Center for Infectious Disease"/>
            <person name="Wu L."/>
            <person name="Ma J."/>
        </authorList>
    </citation>
    <scope>NUCLEOTIDE SEQUENCE [LARGE SCALE GENOMIC DNA]</scope>
    <source>
        <strain evidence="5">JCM 14330</strain>
    </source>
</reference>
<dbReference type="InterPro" id="IPR000917">
    <property type="entry name" value="Sulfatase_N"/>
</dbReference>
<protein>
    <submittedName>
        <fullName evidence="4">Sulfatase-like hydrolase/transferase</fullName>
    </submittedName>
</protein>
<dbReference type="SUPFAM" id="SSF53649">
    <property type="entry name" value="Alkaline phosphatase-like"/>
    <property type="match status" value="1"/>
</dbReference>
<feature type="domain" description="Sulfatase N-terminal" evidence="3">
    <location>
        <begin position="3"/>
        <end position="407"/>
    </location>
</feature>
<evidence type="ECO:0000313" key="4">
    <source>
        <dbReference type="EMBL" id="GAA0514793.1"/>
    </source>
</evidence>
<dbReference type="EMBL" id="BAAAEN010000014">
    <property type="protein sequence ID" value="GAA0514793.1"/>
    <property type="molecule type" value="Genomic_DNA"/>
</dbReference>
<keyword evidence="1" id="KW-0479">Metal-binding</keyword>
<gene>
    <name evidence="4" type="ORF">GCM10009097_35300</name>
</gene>
<dbReference type="InterPro" id="IPR017850">
    <property type="entry name" value="Alkaline_phosphatase_core_sf"/>
</dbReference>
<dbReference type="RefSeq" id="WP_343927963.1">
    <property type="nucleotide sequence ID" value="NZ_BAAAEN010000014.1"/>
</dbReference>
<dbReference type="Pfam" id="PF00884">
    <property type="entry name" value="Sulfatase"/>
    <property type="match status" value="1"/>
</dbReference>
<dbReference type="Gene3D" id="3.40.720.10">
    <property type="entry name" value="Alkaline Phosphatase, subunit A"/>
    <property type="match status" value="1"/>
</dbReference>
<evidence type="ECO:0000256" key="2">
    <source>
        <dbReference type="ARBA" id="ARBA00022801"/>
    </source>
</evidence>